<evidence type="ECO:0000313" key="9">
    <source>
        <dbReference type="Proteomes" id="UP000248021"/>
    </source>
</evidence>
<comment type="caution">
    <text evidence="8">The sequence shown here is derived from an EMBL/GenBank/DDBJ whole genome shotgun (WGS) entry which is preliminary data.</text>
</comment>
<evidence type="ECO:0000256" key="1">
    <source>
        <dbReference type="ARBA" id="ARBA00004418"/>
    </source>
</evidence>
<organism evidence="8 9">
    <name type="scientific">Chelatococcus asaccharovorans</name>
    <dbReference type="NCBI Taxonomy" id="28210"/>
    <lineage>
        <taxon>Bacteria</taxon>
        <taxon>Pseudomonadati</taxon>
        <taxon>Pseudomonadota</taxon>
        <taxon>Alphaproteobacteria</taxon>
        <taxon>Hyphomicrobiales</taxon>
        <taxon>Chelatococcaceae</taxon>
        <taxon>Chelatococcus</taxon>
    </lineage>
</organism>
<evidence type="ECO:0000256" key="6">
    <source>
        <dbReference type="ARBA" id="ARBA00022841"/>
    </source>
</evidence>
<feature type="domain" description="AlgX/AlgJ SGNH hydrolase-like" evidence="7">
    <location>
        <begin position="128"/>
        <end position="251"/>
    </location>
</feature>
<dbReference type="SUPFAM" id="SSF52266">
    <property type="entry name" value="SGNH hydrolase"/>
    <property type="match status" value="1"/>
</dbReference>
<keyword evidence="5" id="KW-0574">Periplasm</keyword>
<accession>A0A2V3UVQ6</accession>
<dbReference type="GO" id="GO:0042597">
    <property type="term" value="C:periplasmic space"/>
    <property type="evidence" value="ECO:0007669"/>
    <property type="project" value="UniProtKB-SubCell"/>
</dbReference>
<dbReference type="UniPathway" id="UPA00286"/>
<dbReference type="Proteomes" id="UP000248021">
    <property type="component" value="Unassembled WGS sequence"/>
</dbReference>
<keyword evidence="3 8" id="KW-0808">Transferase</keyword>
<dbReference type="RefSeq" id="WP_110372841.1">
    <property type="nucleotide sequence ID" value="NZ_JAHBRY010000001.1"/>
</dbReference>
<keyword evidence="9" id="KW-1185">Reference proteome</keyword>
<dbReference type="EMBL" id="QJJK01000001">
    <property type="protein sequence ID" value="PXW64808.1"/>
    <property type="molecule type" value="Genomic_DNA"/>
</dbReference>
<dbReference type="GO" id="GO:0016787">
    <property type="term" value="F:hydrolase activity"/>
    <property type="evidence" value="ECO:0007669"/>
    <property type="project" value="UniProtKB-KW"/>
</dbReference>
<evidence type="ECO:0000259" key="7">
    <source>
        <dbReference type="Pfam" id="PF16822"/>
    </source>
</evidence>
<sequence length="393" mass="42818">MKAITRHWFLIAVALLVLAPAAAMVARAIPLKGPQRFSVAKLAGVTPTLPPIEPSLATLRSGALQASVAAALTERMGQPRETYIRINNGIAYALGRSTVPSIVIGQNRMLYETTYIDDWCGRGTPIDAEAQAARIARIVAAVKRAGKAFVFIISPSKVALYPEGLPEPCTPAVSRDYDRLRAALDRYDLPVIDGHRLAQAAKASQDLPVFNRDGIHWNDISVYPAIRDTLAAIGEQLDAPPRRLTLSHVDVDNWPFDDEDDLARLLNLPITLPVYPSPHGRFTASPEGTPPRLMVVGSSFMWQFLRILSMNKALGDSKFYFYFSRIVDFRDGGIFESKVPFQAAPDLPKTFPLSNAVILEANETALGSPHIEAFETALAALTGEGANGRLPDP</sequence>
<name>A0A2V3UVQ6_9HYPH</name>
<proteinExistence type="predicted"/>
<dbReference type="AlphaFoldDB" id="A0A2V3UVQ6"/>
<gene>
    <name evidence="8" type="ORF">C7450_101567</name>
</gene>
<keyword evidence="4" id="KW-0732">Signal</keyword>
<dbReference type="OrthoDB" id="175771at2"/>
<evidence type="ECO:0000256" key="4">
    <source>
        <dbReference type="ARBA" id="ARBA00022729"/>
    </source>
</evidence>
<dbReference type="Pfam" id="PF16822">
    <property type="entry name" value="ALGX"/>
    <property type="match status" value="1"/>
</dbReference>
<keyword evidence="8" id="KW-0378">Hydrolase</keyword>
<evidence type="ECO:0000256" key="5">
    <source>
        <dbReference type="ARBA" id="ARBA00022764"/>
    </source>
</evidence>
<protein>
    <submittedName>
        <fullName evidence="8">Acetyltransferase AlgX (SGNH hydrolase-like protein)</fullName>
    </submittedName>
</protein>
<evidence type="ECO:0000256" key="2">
    <source>
        <dbReference type="ARBA" id="ARBA00005182"/>
    </source>
</evidence>
<keyword evidence="6" id="KW-0016">Alginate biosynthesis</keyword>
<dbReference type="GO" id="GO:0042121">
    <property type="term" value="P:alginic acid biosynthetic process"/>
    <property type="evidence" value="ECO:0007669"/>
    <property type="project" value="UniProtKB-UniPathway"/>
</dbReference>
<evidence type="ECO:0000313" key="8">
    <source>
        <dbReference type="EMBL" id="PXW64808.1"/>
    </source>
</evidence>
<dbReference type="InterPro" id="IPR031811">
    <property type="entry name" value="ALGX/ALGJ_SGNH-like"/>
</dbReference>
<evidence type="ECO:0000256" key="3">
    <source>
        <dbReference type="ARBA" id="ARBA00022679"/>
    </source>
</evidence>
<comment type="pathway">
    <text evidence="2">Glycan biosynthesis; alginate biosynthesis.</text>
</comment>
<comment type="subcellular location">
    <subcellularLocation>
        <location evidence="1">Periplasm</location>
    </subcellularLocation>
</comment>
<dbReference type="GO" id="GO:0016740">
    <property type="term" value="F:transferase activity"/>
    <property type="evidence" value="ECO:0007669"/>
    <property type="project" value="UniProtKB-KW"/>
</dbReference>
<reference evidence="8 9" key="1">
    <citation type="submission" date="2018-05" db="EMBL/GenBank/DDBJ databases">
        <title>Genomic Encyclopedia of Type Strains, Phase IV (KMG-IV): sequencing the most valuable type-strain genomes for metagenomic binning, comparative biology and taxonomic classification.</title>
        <authorList>
            <person name="Goeker M."/>
        </authorList>
    </citation>
    <scope>NUCLEOTIDE SEQUENCE [LARGE SCALE GENOMIC DNA]</scope>
    <source>
        <strain evidence="8 9">DSM 6462</strain>
    </source>
</reference>